<dbReference type="SUPFAM" id="SSF46689">
    <property type="entry name" value="Homeodomain-like"/>
    <property type="match status" value="2"/>
</dbReference>
<dbReference type="GO" id="GO:0043565">
    <property type="term" value="F:sequence-specific DNA binding"/>
    <property type="evidence" value="ECO:0007669"/>
    <property type="project" value="InterPro"/>
</dbReference>
<evidence type="ECO:0000313" key="4">
    <source>
        <dbReference type="EMBL" id="KRG38448.1"/>
    </source>
</evidence>
<keyword evidence="5" id="KW-1185">Reference proteome</keyword>
<evidence type="ECO:0000313" key="5">
    <source>
        <dbReference type="Proteomes" id="UP000051802"/>
    </source>
</evidence>
<dbReference type="PROSITE" id="PS01124">
    <property type="entry name" value="HTH_ARAC_FAMILY_2"/>
    <property type="match status" value="1"/>
</dbReference>
<dbReference type="PANTHER" id="PTHR43436">
    <property type="entry name" value="ARAC-FAMILY TRANSCRIPTIONAL REGULATOR"/>
    <property type="match status" value="1"/>
</dbReference>
<dbReference type="AlphaFoldDB" id="A0A0Q9ZZS6"/>
<dbReference type="InterPro" id="IPR009057">
    <property type="entry name" value="Homeodomain-like_sf"/>
</dbReference>
<keyword evidence="1" id="KW-0805">Transcription regulation</keyword>
<protein>
    <recommendedName>
        <fullName evidence="3">HTH araC/xylS-type domain-containing protein</fullName>
    </recommendedName>
</protein>
<keyword evidence="2" id="KW-0804">Transcription</keyword>
<evidence type="ECO:0000256" key="1">
    <source>
        <dbReference type="ARBA" id="ARBA00023015"/>
    </source>
</evidence>
<dbReference type="Proteomes" id="UP000051802">
    <property type="component" value="Unassembled WGS sequence"/>
</dbReference>
<comment type="caution">
    <text evidence="4">The sequence shown here is derived from an EMBL/GenBank/DDBJ whole genome shotgun (WGS) entry which is preliminary data.</text>
</comment>
<accession>A0A0Q9ZZS6</accession>
<dbReference type="InterPro" id="IPR009594">
    <property type="entry name" value="Tscrpt_reg_HTH_AraC_N"/>
</dbReference>
<dbReference type="STRING" id="676599.ARC20_01965"/>
<dbReference type="Pfam" id="PF06719">
    <property type="entry name" value="AraC_N"/>
    <property type="match status" value="1"/>
</dbReference>
<proteinExistence type="predicted"/>
<reference evidence="4 5" key="1">
    <citation type="submission" date="2015-10" db="EMBL/GenBank/DDBJ databases">
        <title>Genome sequencing and analysis of members of genus Stenotrophomonas.</title>
        <authorList>
            <person name="Patil P.P."/>
            <person name="Midha S."/>
            <person name="Patil P.B."/>
        </authorList>
    </citation>
    <scope>NUCLEOTIDE SEQUENCE [LARGE SCALE GENOMIC DNA]</scope>
    <source>
        <strain evidence="4 5">JCM 16536</strain>
    </source>
</reference>
<dbReference type="RefSeq" id="WP_057648711.1">
    <property type="nucleotide sequence ID" value="NZ_LLXU01000120.1"/>
</dbReference>
<organism evidence="4 5">
    <name type="scientific">Stenotrophomonas panacihumi</name>
    <dbReference type="NCBI Taxonomy" id="676599"/>
    <lineage>
        <taxon>Bacteria</taxon>
        <taxon>Pseudomonadati</taxon>
        <taxon>Pseudomonadota</taxon>
        <taxon>Gammaproteobacteria</taxon>
        <taxon>Lysobacterales</taxon>
        <taxon>Lysobacteraceae</taxon>
        <taxon>Stenotrophomonas</taxon>
    </lineage>
</organism>
<dbReference type="EMBL" id="LLXU01000120">
    <property type="protein sequence ID" value="KRG38448.1"/>
    <property type="molecule type" value="Genomic_DNA"/>
</dbReference>
<evidence type="ECO:0000256" key="2">
    <source>
        <dbReference type="ARBA" id="ARBA00023163"/>
    </source>
</evidence>
<dbReference type="InterPro" id="IPR018060">
    <property type="entry name" value="HTH_AraC"/>
</dbReference>
<dbReference type="Gene3D" id="1.10.10.60">
    <property type="entry name" value="Homeodomain-like"/>
    <property type="match status" value="1"/>
</dbReference>
<gene>
    <name evidence="4" type="ORF">ARC20_01965</name>
</gene>
<dbReference type="GO" id="GO:0003700">
    <property type="term" value="F:DNA-binding transcription factor activity"/>
    <property type="evidence" value="ECO:0007669"/>
    <property type="project" value="InterPro"/>
</dbReference>
<name>A0A0Q9ZZS6_9GAMM</name>
<sequence length="306" mass="32856">MDTRTTLALDELSDLIHRHARPGEFAAFPGAMLVRADRPSPVVSVVAEPMFCLVSQGAKRIVMGERALAFGRADSLVVTMSAPVASEIVRASAASPYLAVGFALDTALLAELLLTLPEPAPARAAPEVGMVDLQPVAHDLLDAAVRALRLLDQPEAAPVLAPLIARELHYRLLTGPHGAVVRGLVQGRGLSAQVARAAGWIRRHYHQPLRIAELAQLAALSESSLHRGFKSVTGMTPLEYQKRIRLQEARSRLLVEGSDAASVGFSVGYNSPSQFSREYAREFGLPPARDVAQLRAESGALAYPAW</sequence>
<feature type="domain" description="HTH araC/xylS-type" evidence="3">
    <location>
        <begin position="195"/>
        <end position="293"/>
    </location>
</feature>
<dbReference type="SMART" id="SM00342">
    <property type="entry name" value="HTH_ARAC"/>
    <property type="match status" value="1"/>
</dbReference>
<dbReference type="PANTHER" id="PTHR43436:SF1">
    <property type="entry name" value="TRANSCRIPTIONAL REGULATORY PROTEIN"/>
    <property type="match status" value="1"/>
</dbReference>
<evidence type="ECO:0000259" key="3">
    <source>
        <dbReference type="PROSITE" id="PS01124"/>
    </source>
</evidence>
<dbReference type="Pfam" id="PF12833">
    <property type="entry name" value="HTH_18"/>
    <property type="match status" value="1"/>
</dbReference>